<keyword evidence="2" id="KW-1185">Reference proteome</keyword>
<dbReference type="Proteomes" id="UP000053105">
    <property type="component" value="Unassembled WGS sequence"/>
</dbReference>
<name>A0A0M8ZR52_9HYME</name>
<organism evidence="1 2">
    <name type="scientific">Melipona quadrifasciata</name>
    <dbReference type="NCBI Taxonomy" id="166423"/>
    <lineage>
        <taxon>Eukaryota</taxon>
        <taxon>Metazoa</taxon>
        <taxon>Ecdysozoa</taxon>
        <taxon>Arthropoda</taxon>
        <taxon>Hexapoda</taxon>
        <taxon>Insecta</taxon>
        <taxon>Pterygota</taxon>
        <taxon>Neoptera</taxon>
        <taxon>Endopterygota</taxon>
        <taxon>Hymenoptera</taxon>
        <taxon>Apocrita</taxon>
        <taxon>Aculeata</taxon>
        <taxon>Apoidea</taxon>
        <taxon>Anthophila</taxon>
        <taxon>Apidae</taxon>
        <taxon>Melipona</taxon>
    </lineage>
</organism>
<accession>A0A0M8ZR52</accession>
<reference evidence="1 2" key="1">
    <citation type="submission" date="2015-07" db="EMBL/GenBank/DDBJ databases">
        <title>The genome of Melipona quadrifasciata.</title>
        <authorList>
            <person name="Pan H."/>
            <person name="Kapheim K."/>
        </authorList>
    </citation>
    <scope>NUCLEOTIDE SEQUENCE [LARGE SCALE GENOMIC DNA]</scope>
    <source>
        <strain evidence="1">0111107301</strain>
        <tissue evidence="1">Whole body</tissue>
    </source>
</reference>
<dbReference type="EMBL" id="KQ435940">
    <property type="protein sequence ID" value="KOX68286.1"/>
    <property type="molecule type" value="Genomic_DNA"/>
</dbReference>
<protein>
    <submittedName>
        <fullName evidence="1">Uncharacterized protein</fullName>
    </submittedName>
</protein>
<evidence type="ECO:0000313" key="1">
    <source>
        <dbReference type="EMBL" id="KOX68286.1"/>
    </source>
</evidence>
<gene>
    <name evidence="1" type="ORF">WN51_07967</name>
</gene>
<sequence>MHSISVSAQRIQRKLSSKETINIATYPSKTGAMLKVEGTGEIHIRTQLNGAVQERVLCLVLRSQSSAHYSPLKTCTASLRAKSAGTGSTAVDAPKVHDARVHPCRGLLHRNPLSQCEFPGCHGREPDPYGSDRHERSIADHFGEDFFLLAGRYSFAPLPRQSDRIVKSADGTRDFHLFSSLENVFHVSRQELLLRQRCTSWQN</sequence>
<proteinExistence type="predicted"/>
<dbReference type="AlphaFoldDB" id="A0A0M8ZR52"/>
<evidence type="ECO:0000313" key="2">
    <source>
        <dbReference type="Proteomes" id="UP000053105"/>
    </source>
</evidence>